<evidence type="ECO:0000256" key="1">
    <source>
        <dbReference type="ARBA" id="ARBA00022676"/>
    </source>
</evidence>
<dbReference type="OrthoDB" id="9794601at2"/>
<dbReference type="RefSeq" id="WP_066176621.1">
    <property type="nucleotide sequence ID" value="NZ_LQZT01000007.1"/>
</dbReference>
<dbReference type="GO" id="GO:0016020">
    <property type="term" value="C:membrane"/>
    <property type="evidence" value="ECO:0007669"/>
    <property type="project" value="InterPro"/>
</dbReference>
<dbReference type="EMBL" id="LQZT01000007">
    <property type="protein sequence ID" value="OCW58347.1"/>
    <property type="molecule type" value="Genomic_DNA"/>
</dbReference>
<dbReference type="CDD" id="cd11301">
    <property type="entry name" value="Fut1_Fut2_like"/>
    <property type="match status" value="1"/>
</dbReference>
<accession>A0A1C1YXZ8</accession>
<dbReference type="Proteomes" id="UP000094795">
    <property type="component" value="Unassembled WGS sequence"/>
</dbReference>
<protein>
    <recommendedName>
        <fullName evidence="5">Alpha-1,2-fucosyltransferase</fullName>
    </recommendedName>
</protein>
<name>A0A1C1YXZ8_9HYPH</name>
<reference evidence="3 4" key="1">
    <citation type="submission" date="2015-12" db="EMBL/GenBank/DDBJ databases">
        <authorList>
            <person name="Shamseldin A."/>
            <person name="Moawad H."/>
            <person name="Abd El-Rahim W.M."/>
            <person name="Sadowsky M.J."/>
        </authorList>
    </citation>
    <scope>NUCLEOTIDE SEQUENCE [LARGE SCALE GENOMIC DNA]</scope>
    <source>
        <strain evidence="3 4">JC234</strain>
    </source>
</reference>
<evidence type="ECO:0000313" key="4">
    <source>
        <dbReference type="Proteomes" id="UP000094795"/>
    </source>
</evidence>
<proteinExistence type="predicted"/>
<sequence>MIITHINGGLGNQMFQYAAGRALALRHGTDLLLDTRAFDGSTQFGYGLDHFAIVARKAGDGDLPPERKRAPLRYLLWRGLKLKPRLVREDGLSFNAGFDALGDGVYLKGYWQSERYFKRFQAELRADFRIVTPPSDQNAAILAELAERPAISLHIRRGDYVRDARTNATHGTCTLDYYARAAERIATTMSDAPLIVTFSDDPAWVRDNLRLPFEMRVMDHNDSDHNYEDLRLMSACRHHIIANSSFSWWGAWLNPSPDKVVVAPSRWFADDKLVNRDIWPEGWIRLD</sequence>
<keyword evidence="1" id="KW-0328">Glycosyltransferase</keyword>
<evidence type="ECO:0008006" key="5">
    <source>
        <dbReference type="Google" id="ProtNLM"/>
    </source>
</evidence>
<gene>
    <name evidence="3" type="ORF">AWJ14_13520</name>
</gene>
<comment type="caution">
    <text evidence="3">The sequence shown here is derived from an EMBL/GenBank/DDBJ whole genome shotgun (WGS) entry which is preliminary data.</text>
</comment>
<dbReference type="PANTHER" id="PTHR11927">
    <property type="entry name" value="GALACTOSIDE 2-L-FUCOSYLTRANSFERASE"/>
    <property type="match status" value="1"/>
</dbReference>
<dbReference type="Pfam" id="PF01531">
    <property type="entry name" value="Glyco_transf_11"/>
    <property type="match status" value="1"/>
</dbReference>
<keyword evidence="4" id="KW-1185">Reference proteome</keyword>
<dbReference type="AlphaFoldDB" id="A0A1C1YXZ8"/>
<dbReference type="GO" id="GO:0008107">
    <property type="term" value="F:galactoside 2-alpha-L-fucosyltransferase activity"/>
    <property type="evidence" value="ECO:0007669"/>
    <property type="project" value="InterPro"/>
</dbReference>
<keyword evidence="2" id="KW-0808">Transferase</keyword>
<dbReference type="InterPro" id="IPR002516">
    <property type="entry name" value="Glyco_trans_11"/>
</dbReference>
<dbReference type="GO" id="GO:0005975">
    <property type="term" value="P:carbohydrate metabolic process"/>
    <property type="evidence" value="ECO:0007669"/>
    <property type="project" value="InterPro"/>
</dbReference>
<dbReference type="PANTHER" id="PTHR11927:SF9">
    <property type="entry name" value="L-FUCOSYLTRANSFERASE"/>
    <property type="match status" value="1"/>
</dbReference>
<dbReference type="STRING" id="1480615.AWJ14_13520"/>
<evidence type="ECO:0000256" key="2">
    <source>
        <dbReference type="ARBA" id="ARBA00022679"/>
    </source>
</evidence>
<organism evidence="3 4">
    <name type="scientific">Hoeflea olei</name>
    <dbReference type="NCBI Taxonomy" id="1480615"/>
    <lineage>
        <taxon>Bacteria</taxon>
        <taxon>Pseudomonadati</taxon>
        <taxon>Pseudomonadota</taxon>
        <taxon>Alphaproteobacteria</taxon>
        <taxon>Hyphomicrobiales</taxon>
        <taxon>Rhizobiaceae</taxon>
        <taxon>Hoeflea</taxon>
    </lineage>
</organism>
<evidence type="ECO:0000313" key="3">
    <source>
        <dbReference type="EMBL" id="OCW58347.1"/>
    </source>
</evidence>